<dbReference type="SUPFAM" id="SSF54909">
    <property type="entry name" value="Dimeric alpha+beta barrel"/>
    <property type="match status" value="1"/>
</dbReference>
<dbReference type="PROSITE" id="PS51404">
    <property type="entry name" value="DYP_PEROXIDASE"/>
    <property type="match status" value="1"/>
</dbReference>
<evidence type="ECO:0000313" key="7">
    <source>
        <dbReference type="EMBL" id="SDN15305.1"/>
    </source>
</evidence>
<dbReference type="GO" id="GO:0004601">
    <property type="term" value="F:peroxidase activity"/>
    <property type="evidence" value="ECO:0007669"/>
    <property type="project" value="UniProtKB-KW"/>
</dbReference>
<dbReference type="InterPro" id="IPR011008">
    <property type="entry name" value="Dimeric_a/b-barrel"/>
</dbReference>
<keyword evidence="3" id="KW-0479">Metal-binding</keyword>
<organism evidence="7 8">
    <name type="scientific">Pedobacter steynii</name>
    <dbReference type="NCBI Taxonomy" id="430522"/>
    <lineage>
        <taxon>Bacteria</taxon>
        <taxon>Pseudomonadati</taxon>
        <taxon>Bacteroidota</taxon>
        <taxon>Sphingobacteriia</taxon>
        <taxon>Sphingobacteriales</taxon>
        <taxon>Sphingobacteriaceae</taxon>
        <taxon>Pedobacter</taxon>
    </lineage>
</organism>
<evidence type="ECO:0000256" key="3">
    <source>
        <dbReference type="ARBA" id="ARBA00022723"/>
    </source>
</evidence>
<comment type="cofactor">
    <cofactor evidence="1">
        <name>heme b</name>
        <dbReference type="ChEBI" id="CHEBI:60344"/>
    </cofactor>
</comment>
<evidence type="ECO:0000313" key="8">
    <source>
        <dbReference type="Proteomes" id="UP000183200"/>
    </source>
</evidence>
<proteinExistence type="predicted"/>
<sequence>MTGLSSNTTLDDIQGLILRGYNFQYIRYIILKIQNPSGAQKFCAALLPESESPLSITTARPWPGGIKPEYCLNLGISYPGLLQLIGKENCSSVAKTSPKLFNIYPPGATDPNNTELIGDTDESAPANWWSRSGGWLLTEPPTATGNELHLQLTLYVNIPEDRDKYYDLLLGMIPVIAGQPAVVPAFFKDSDPIIVDEDPDYIHFGYKDSLSQPRVAEVPWNKTANRLKNGISTIDDRPVVPAYHFAISLDKDVPYKAHPLLLNGSFAAFRLLYQDVEAFNTFINASSNPELTAAKMCGRWFDGTPLEVSPNGEDKSLKDFDYTNFNYITPTANQKRPAIEDNLGQRCPYTAHIRRSNPRDDNYVKGNEPVNGEPQNAVQHRVMRRASPYGPVYQPGETPGIQRGLVGLFIGADLFNQFQFIMSQWISAGSFRNPDTPNNSGIDPLFGPQPSDPDPNHQNLEYYVGQTGNNPPYEDQTGLTRFIRTDGSLYVFLPGINALRYISEGKIPPM</sequence>
<evidence type="ECO:0000256" key="1">
    <source>
        <dbReference type="ARBA" id="ARBA00001970"/>
    </source>
</evidence>
<dbReference type="AlphaFoldDB" id="A0A1G9Z325"/>
<keyword evidence="8" id="KW-1185">Reference proteome</keyword>
<evidence type="ECO:0000256" key="2">
    <source>
        <dbReference type="ARBA" id="ARBA00022559"/>
    </source>
</evidence>
<dbReference type="OrthoDB" id="9781066at2"/>
<keyword evidence="5" id="KW-0408">Iron</keyword>
<evidence type="ECO:0000256" key="6">
    <source>
        <dbReference type="SAM" id="MobiDB-lite"/>
    </source>
</evidence>
<dbReference type="GO" id="GO:0046872">
    <property type="term" value="F:metal ion binding"/>
    <property type="evidence" value="ECO:0007669"/>
    <property type="project" value="UniProtKB-KW"/>
</dbReference>
<name>A0A1G9Z325_9SPHI</name>
<feature type="region of interest" description="Disordered" evidence="6">
    <location>
        <begin position="354"/>
        <end position="374"/>
    </location>
</feature>
<protein>
    <recommendedName>
        <fullName evidence="9">Peroxidase</fullName>
    </recommendedName>
</protein>
<dbReference type="EMBL" id="FNGY01000006">
    <property type="protein sequence ID" value="SDN15305.1"/>
    <property type="molecule type" value="Genomic_DNA"/>
</dbReference>
<dbReference type="GO" id="GO:0005829">
    <property type="term" value="C:cytosol"/>
    <property type="evidence" value="ECO:0007669"/>
    <property type="project" value="TreeGrafter"/>
</dbReference>
<keyword evidence="2" id="KW-0575">Peroxidase</keyword>
<keyword evidence="4" id="KW-0560">Oxidoreductase</keyword>
<dbReference type="PANTHER" id="PTHR30521:SF5">
    <property type="entry name" value="BLR4509 PROTEIN"/>
    <property type="match status" value="1"/>
</dbReference>
<evidence type="ECO:0000256" key="4">
    <source>
        <dbReference type="ARBA" id="ARBA00023002"/>
    </source>
</evidence>
<dbReference type="Proteomes" id="UP000183200">
    <property type="component" value="Unassembled WGS sequence"/>
</dbReference>
<accession>A0A1G9Z325</accession>
<gene>
    <name evidence="7" type="ORF">SAMN05421820_106319</name>
</gene>
<reference evidence="8" key="1">
    <citation type="submission" date="2016-10" db="EMBL/GenBank/DDBJ databases">
        <authorList>
            <person name="Varghese N."/>
            <person name="Submissions S."/>
        </authorList>
    </citation>
    <scope>NUCLEOTIDE SEQUENCE [LARGE SCALE GENOMIC DNA]</scope>
    <source>
        <strain evidence="8">DSM 19110</strain>
    </source>
</reference>
<dbReference type="PANTHER" id="PTHR30521">
    <property type="entry name" value="DEFERROCHELATASE/PEROXIDASE"/>
    <property type="match status" value="1"/>
</dbReference>
<dbReference type="InterPro" id="IPR006314">
    <property type="entry name" value="Dyp_peroxidase"/>
</dbReference>
<evidence type="ECO:0008006" key="9">
    <source>
        <dbReference type="Google" id="ProtNLM"/>
    </source>
</evidence>
<dbReference type="GO" id="GO:0020037">
    <property type="term" value="F:heme binding"/>
    <property type="evidence" value="ECO:0007669"/>
    <property type="project" value="InterPro"/>
</dbReference>
<evidence type="ECO:0000256" key="5">
    <source>
        <dbReference type="ARBA" id="ARBA00023004"/>
    </source>
</evidence>
<dbReference type="RefSeq" id="WP_074609637.1">
    <property type="nucleotide sequence ID" value="NZ_FNGY01000006.1"/>
</dbReference>
<feature type="region of interest" description="Disordered" evidence="6">
    <location>
        <begin position="432"/>
        <end position="459"/>
    </location>
</feature>